<evidence type="ECO:0000313" key="2">
    <source>
        <dbReference type="EMBL" id="CAA7046952.1"/>
    </source>
</evidence>
<evidence type="ECO:0000259" key="1">
    <source>
        <dbReference type="PROSITE" id="PS50181"/>
    </source>
</evidence>
<dbReference type="InterPro" id="IPR036047">
    <property type="entry name" value="F-box-like_dom_sf"/>
</dbReference>
<name>A0A6D2K2V9_9BRAS</name>
<dbReference type="PANTHER" id="PTHR24414">
    <property type="entry name" value="F-BOX/KELCH-REPEAT PROTEIN SKIP4"/>
    <property type="match status" value="1"/>
</dbReference>
<accession>A0A6D2K2V9</accession>
<dbReference type="SUPFAM" id="SSF81383">
    <property type="entry name" value="F-box domain"/>
    <property type="match status" value="1"/>
</dbReference>
<dbReference type="CDD" id="cd22152">
    <property type="entry name" value="F-box_AtAFR-like"/>
    <property type="match status" value="1"/>
</dbReference>
<feature type="domain" description="F-box" evidence="1">
    <location>
        <begin position="15"/>
        <end position="61"/>
    </location>
</feature>
<dbReference type="InterPro" id="IPR015915">
    <property type="entry name" value="Kelch-typ_b-propeller"/>
</dbReference>
<reference evidence="2" key="1">
    <citation type="submission" date="2020-01" db="EMBL/GenBank/DDBJ databases">
        <authorList>
            <person name="Mishra B."/>
        </authorList>
    </citation>
    <scope>NUCLEOTIDE SEQUENCE [LARGE SCALE GENOMIC DNA]</scope>
</reference>
<dbReference type="SUPFAM" id="SSF117281">
    <property type="entry name" value="Kelch motif"/>
    <property type="match status" value="1"/>
</dbReference>
<keyword evidence="3" id="KW-1185">Reference proteome</keyword>
<dbReference type="InterPro" id="IPR050354">
    <property type="entry name" value="F-box/kelch-repeat_ARATH"/>
</dbReference>
<protein>
    <recommendedName>
        <fullName evidence="1">F-box domain-containing protein</fullName>
    </recommendedName>
</protein>
<dbReference type="InterPro" id="IPR057499">
    <property type="entry name" value="Kelch_FKB95"/>
</dbReference>
<proteinExistence type="predicted"/>
<dbReference type="SMART" id="SM00256">
    <property type="entry name" value="FBOX"/>
    <property type="match status" value="1"/>
</dbReference>
<dbReference type="InterPro" id="IPR001810">
    <property type="entry name" value="F-box_dom"/>
</dbReference>
<sequence length="369" mass="42448">MSSLIRAKKENPSEPPSLITLPEDVIFDIIARVSRCDYATLSVVSKHFRSLVTSPELYPRRSLLGCNEQCLYAVLYNKKTHDDRLYMLRRKTNGNHCLVLIPSLPAMPSNGKYVAVGSKIYVFGKIYEHYNINMTLSAVSIDCKTHMVQPLPSMPIHLIARAAVFMDGKIYVTGYRDNNSKKVMMVVFNTETQTWEKENIKLGMNLGNTWPSYAVAMGDQMYVTDCQNTFVYEPKESIWDDDDMLNLVKWKDACVVDDVLYYHDYVENKFRMYDPVERCWGVVNGLEELLAKTRLSRWAETVSDGVKLALFFGRVKSCLYGKGITDQIWCAEILVERDQEGEVWGKVEWCDQFMIPGKFYLTKFLGVMI</sequence>
<evidence type="ECO:0000313" key="3">
    <source>
        <dbReference type="Proteomes" id="UP000467841"/>
    </source>
</evidence>
<comment type="caution">
    <text evidence="2">The sequence shown here is derived from an EMBL/GenBank/DDBJ whole genome shotgun (WGS) entry which is preliminary data.</text>
</comment>
<dbReference type="OrthoDB" id="68328at2759"/>
<dbReference type="PROSITE" id="PS50181">
    <property type="entry name" value="FBOX"/>
    <property type="match status" value="1"/>
</dbReference>
<dbReference type="PANTHER" id="PTHR24414:SF184">
    <property type="entry name" value="GALACTOSE OXIDASE_KELCH REPEAT SUPERFAMILY PROTEIN"/>
    <property type="match status" value="1"/>
</dbReference>
<dbReference type="Pfam" id="PF00646">
    <property type="entry name" value="F-box"/>
    <property type="match status" value="1"/>
</dbReference>
<dbReference type="Proteomes" id="UP000467841">
    <property type="component" value="Unassembled WGS sequence"/>
</dbReference>
<gene>
    <name evidence="2" type="ORF">MERR_LOCUS34187</name>
</gene>
<organism evidence="2 3">
    <name type="scientific">Microthlaspi erraticum</name>
    <dbReference type="NCBI Taxonomy" id="1685480"/>
    <lineage>
        <taxon>Eukaryota</taxon>
        <taxon>Viridiplantae</taxon>
        <taxon>Streptophyta</taxon>
        <taxon>Embryophyta</taxon>
        <taxon>Tracheophyta</taxon>
        <taxon>Spermatophyta</taxon>
        <taxon>Magnoliopsida</taxon>
        <taxon>eudicotyledons</taxon>
        <taxon>Gunneridae</taxon>
        <taxon>Pentapetalae</taxon>
        <taxon>rosids</taxon>
        <taxon>malvids</taxon>
        <taxon>Brassicales</taxon>
        <taxon>Brassicaceae</taxon>
        <taxon>Coluteocarpeae</taxon>
        <taxon>Microthlaspi</taxon>
    </lineage>
</organism>
<dbReference type="AlphaFoldDB" id="A0A6D2K2V9"/>
<dbReference type="Pfam" id="PF25210">
    <property type="entry name" value="Kelch_FKB95"/>
    <property type="match status" value="1"/>
</dbReference>
<dbReference type="EMBL" id="CACVBM020001362">
    <property type="protein sequence ID" value="CAA7046952.1"/>
    <property type="molecule type" value="Genomic_DNA"/>
</dbReference>
<dbReference type="Gene3D" id="2.120.10.80">
    <property type="entry name" value="Kelch-type beta propeller"/>
    <property type="match status" value="1"/>
</dbReference>